<evidence type="ECO:0000256" key="1">
    <source>
        <dbReference type="ARBA" id="ARBA00004141"/>
    </source>
</evidence>
<dbReference type="InterPro" id="IPR050952">
    <property type="entry name" value="TRIM-NHL_E3_ligases"/>
</dbReference>
<feature type="transmembrane region" description="Helical" evidence="6">
    <location>
        <begin position="542"/>
        <end position="559"/>
    </location>
</feature>
<dbReference type="SUPFAM" id="SSF48452">
    <property type="entry name" value="TPR-like"/>
    <property type="match status" value="1"/>
</dbReference>
<feature type="transmembrane region" description="Helical" evidence="6">
    <location>
        <begin position="431"/>
        <end position="451"/>
    </location>
</feature>
<dbReference type="PANTHER" id="PTHR24104">
    <property type="entry name" value="E3 UBIQUITIN-PROTEIN LIGASE NHLRC1-RELATED"/>
    <property type="match status" value="1"/>
</dbReference>
<dbReference type="InterPro" id="IPR006977">
    <property type="entry name" value="Yip1_dom"/>
</dbReference>
<dbReference type="Proteomes" id="UP000247922">
    <property type="component" value="Unassembled WGS sequence"/>
</dbReference>
<gene>
    <name evidence="9" type="ORF">DES38_10153</name>
</gene>
<evidence type="ECO:0000256" key="3">
    <source>
        <dbReference type="ARBA" id="ARBA00022989"/>
    </source>
</evidence>
<feature type="transmembrane region" description="Helical" evidence="6">
    <location>
        <begin position="635"/>
        <end position="659"/>
    </location>
</feature>
<feature type="transmembrane region" description="Helical" evidence="6">
    <location>
        <begin position="502"/>
        <end position="522"/>
    </location>
</feature>
<feature type="repeat" description="TPR" evidence="5">
    <location>
        <begin position="383"/>
        <end position="416"/>
    </location>
</feature>
<dbReference type="InterPro" id="IPR011990">
    <property type="entry name" value="TPR-like_helical_dom_sf"/>
</dbReference>
<dbReference type="Gene3D" id="2.120.10.30">
    <property type="entry name" value="TolB, C-terminal domain"/>
    <property type="match status" value="2"/>
</dbReference>
<evidence type="ECO:0000313" key="10">
    <source>
        <dbReference type="Proteomes" id="UP000247922"/>
    </source>
</evidence>
<dbReference type="OrthoDB" id="9799230at2"/>
<evidence type="ECO:0000256" key="2">
    <source>
        <dbReference type="ARBA" id="ARBA00022692"/>
    </source>
</evidence>
<proteinExistence type="predicted"/>
<evidence type="ECO:0000256" key="6">
    <source>
        <dbReference type="SAM" id="Phobius"/>
    </source>
</evidence>
<keyword evidence="3 6" id="KW-1133">Transmembrane helix</keyword>
<keyword evidence="10" id="KW-1185">Reference proteome</keyword>
<evidence type="ECO:0000313" key="9">
    <source>
        <dbReference type="EMBL" id="PXW92974.1"/>
    </source>
</evidence>
<feature type="transmembrane region" description="Helical" evidence="6">
    <location>
        <begin position="571"/>
        <end position="596"/>
    </location>
</feature>
<protein>
    <submittedName>
        <fullName evidence="9">Uncharacterized protein DUF1282</fullName>
    </submittedName>
</protein>
<keyword evidence="2 6" id="KW-0812">Transmembrane</keyword>
<dbReference type="InterPro" id="IPR011042">
    <property type="entry name" value="6-blade_b-propeller_TolB-like"/>
</dbReference>
<dbReference type="PANTHER" id="PTHR24104:SF25">
    <property type="entry name" value="PROTEIN LIN-41"/>
    <property type="match status" value="1"/>
</dbReference>
<feature type="chain" id="PRO_5039384509" evidence="7">
    <location>
        <begin position="23"/>
        <end position="680"/>
    </location>
</feature>
<organism evidence="9 10">
    <name type="scientific">Streptohalobacillus salinus</name>
    <dbReference type="NCBI Taxonomy" id="621096"/>
    <lineage>
        <taxon>Bacteria</taxon>
        <taxon>Bacillati</taxon>
        <taxon>Bacillota</taxon>
        <taxon>Bacilli</taxon>
        <taxon>Bacillales</taxon>
        <taxon>Bacillaceae</taxon>
        <taxon>Streptohalobacillus</taxon>
    </lineage>
</organism>
<dbReference type="SUPFAM" id="SSF101898">
    <property type="entry name" value="NHL repeat"/>
    <property type="match status" value="1"/>
</dbReference>
<dbReference type="CDD" id="cd05819">
    <property type="entry name" value="NHL"/>
    <property type="match status" value="1"/>
</dbReference>
<dbReference type="AlphaFoldDB" id="A0A2V3WHF3"/>
<feature type="signal peptide" evidence="7">
    <location>
        <begin position="1"/>
        <end position="22"/>
    </location>
</feature>
<evidence type="ECO:0000256" key="5">
    <source>
        <dbReference type="PROSITE-ProRule" id="PRU00339"/>
    </source>
</evidence>
<dbReference type="EMBL" id="QJJR01000001">
    <property type="protein sequence ID" value="PXW92974.1"/>
    <property type="molecule type" value="Genomic_DNA"/>
</dbReference>
<sequence>MKKRHPYLLLLLIGLLFFTQTADVVEANTAYKTFTEDGYGRYVETQTAYTVAETIVKFGDELFSQAQDMKISENGFIYVADTGNGRILVGTPTGDFIRSFGEDVLKKPTGLFISHDEVIYVADEVAGKIFAFTADGALINTFGRPDSILFGETANFTPLKVAVDRRDNIYVISRGNSNGIIQINANTGQFLGYFAPNATAVSPLTVFRRAIFTEEQLSKMIDIVPATSTNLNIDEKGLVYNVSQGERVEAIRKLNVAGGNILDTRVSDDFPTSIEIGSLENIFVASETGFIYEYTSEGNLLFVFGGQDDGRQRVGLFRRLAAIAVDANDTLYALDSDRNQIQSFQPTEFAELVHDALLLYQNGDYAESKAPWEEVIRLNSLFDFAYQGLGEAFYKDEQYNEALESFRQAKYHEGYSDAYWEVRNVWMREHIMTLIFAIVLLVALVKVLGYFERKYRFMRRFTTHLTTTYRLKFLQDIFFIRNMIKHPIDTYYSIQYENKGSALAASFWLFILYLIYIVDKYFTGFIFRYVRDGEYQLGMDTALFFGMIALVVGSNYLITTINDGEGTFKHVYTGFIYAFMPYFLFKPFIILISNFLTYNEAYLLSLANTIVYTWVAVLIFIMIKEMNDYTIRETIKIILITLFMMLIVVLSLFIVYILVVQMLQFVISVFNEGVYRFENR</sequence>
<comment type="caution">
    <text evidence="9">The sequence shown here is derived from an EMBL/GenBank/DDBJ whole genome shotgun (WGS) entry which is preliminary data.</text>
</comment>
<dbReference type="Pfam" id="PF04893">
    <property type="entry name" value="Yip1"/>
    <property type="match status" value="1"/>
</dbReference>
<dbReference type="Gene3D" id="1.25.40.10">
    <property type="entry name" value="Tetratricopeptide repeat domain"/>
    <property type="match status" value="1"/>
</dbReference>
<comment type="subcellular location">
    <subcellularLocation>
        <location evidence="1">Membrane</location>
        <topology evidence="1">Multi-pass membrane protein</topology>
    </subcellularLocation>
</comment>
<dbReference type="InterPro" id="IPR019734">
    <property type="entry name" value="TPR_rpt"/>
</dbReference>
<evidence type="ECO:0000259" key="8">
    <source>
        <dbReference type="Pfam" id="PF04893"/>
    </source>
</evidence>
<keyword evidence="7" id="KW-0732">Signal</keyword>
<feature type="domain" description="Yip1" evidence="8">
    <location>
        <begin position="483"/>
        <end position="652"/>
    </location>
</feature>
<feature type="transmembrane region" description="Helical" evidence="6">
    <location>
        <begin position="602"/>
        <end position="623"/>
    </location>
</feature>
<dbReference type="PROSITE" id="PS50005">
    <property type="entry name" value="TPR"/>
    <property type="match status" value="1"/>
</dbReference>
<dbReference type="GO" id="GO:0016020">
    <property type="term" value="C:membrane"/>
    <property type="evidence" value="ECO:0007669"/>
    <property type="project" value="UniProtKB-SubCell"/>
</dbReference>
<evidence type="ECO:0000256" key="4">
    <source>
        <dbReference type="ARBA" id="ARBA00023136"/>
    </source>
</evidence>
<keyword evidence="5" id="KW-0802">TPR repeat</keyword>
<reference evidence="9 10" key="1">
    <citation type="submission" date="2018-05" db="EMBL/GenBank/DDBJ databases">
        <title>Genomic Encyclopedia of Type Strains, Phase IV (KMG-IV): sequencing the most valuable type-strain genomes for metagenomic binning, comparative biology and taxonomic classification.</title>
        <authorList>
            <person name="Goeker M."/>
        </authorList>
    </citation>
    <scope>NUCLEOTIDE SEQUENCE [LARGE SCALE GENOMIC DNA]</scope>
    <source>
        <strain evidence="9 10">DSM 22440</strain>
    </source>
</reference>
<dbReference type="RefSeq" id="WP_110250074.1">
    <property type="nucleotide sequence ID" value="NZ_QJJR01000001.1"/>
</dbReference>
<dbReference type="GO" id="GO:0008270">
    <property type="term" value="F:zinc ion binding"/>
    <property type="evidence" value="ECO:0007669"/>
    <property type="project" value="UniProtKB-KW"/>
</dbReference>
<keyword evidence="4 6" id="KW-0472">Membrane</keyword>
<accession>A0A2V3WHF3</accession>
<name>A0A2V3WHF3_9BACI</name>
<evidence type="ECO:0000256" key="7">
    <source>
        <dbReference type="SAM" id="SignalP"/>
    </source>
</evidence>